<evidence type="ECO:0000313" key="2">
    <source>
        <dbReference type="Proteomes" id="UP000594468"/>
    </source>
</evidence>
<evidence type="ECO:0008006" key="3">
    <source>
        <dbReference type="Google" id="ProtNLM"/>
    </source>
</evidence>
<dbReference type="AlphaFoldDB" id="A0A7S8E6T2"/>
<accession>A0A7S8E6T2</accession>
<organism evidence="1 2">
    <name type="scientific">Phototrophicus methaneseepsis</name>
    <dbReference type="NCBI Taxonomy" id="2710758"/>
    <lineage>
        <taxon>Bacteria</taxon>
        <taxon>Bacillati</taxon>
        <taxon>Chloroflexota</taxon>
        <taxon>Candidatus Thermofontia</taxon>
        <taxon>Phototrophicales</taxon>
        <taxon>Phototrophicaceae</taxon>
        <taxon>Phototrophicus</taxon>
    </lineage>
</organism>
<dbReference type="EMBL" id="CP062983">
    <property type="protein sequence ID" value="QPC81407.1"/>
    <property type="molecule type" value="Genomic_DNA"/>
</dbReference>
<reference evidence="1 2" key="1">
    <citation type="submission" date="2020-02" db="EMBL/GenBank/DDBJ databases">
        <authorList>
            <person name="Zheng R.K."/>
            <person name="Sun C.M."/>
        </authorList>
    </citation>
    <scope>NUCLEOTIDE SEQUENCE [LARGE SCALE GENOMIC DNA]</scope>
    <source>
        <strain evidence="2">rifampicinis</strain>
    </source>
</reference>
<dbReference type="PANTHER" id="PTHR35309:SF4">
    <property type="entry name" value="TOCOPHEROL CYCLASE"/>
    <property type="match status" value="1"/>
</dbReference>
<dbReference type="GO" id="GO:0009976">
    <property type="term" value="F:tocopherol cyclase activity"/>
    <property type="evidence" value="ECO:0007669"/>
    <property type="project" value="InterPro"/>
</dbReference>
<dbReference type="KEGG" id="pmet:G4Y79_17120"/>
<gene>
    <name evidence="1" type="ORF">G4Y79_17120</name>
</gene>
<dbReference type="PANTHER" id="PTHR35309">
    <property type="match status" value="1"/>
</dbReference>
<dbReference type="InterPro" id="IPR025893">
    <property type="entry name" value="Tocopherol_cyclase"/>
</dbReference>
<dbReference type="Pfam" id="PF14249">
    <property type="entry name" value="Tocopherol_cycl"/>
    <property type="match status" value="1"/>
</dbReference>
<dbReference type="SUPFAM" id="SSF159245">
    <property type="entry name" value="AttH-like"/>
    <property type="match status" value="1"/>
</dbReference>
<name>A0A7S8E6T2_9CHLR</name>
<dbReference type="RefSeq" id="WP_195169480.1">
    <property type="nucleotide sequence ID" value="NZ_CP062983.1"/>
</dbReference>
<evidence type="ECO:0000313" key="1">
    <source>
        <dbReference type="EMBL" id="QPC81407.1"/>
    </source>
</evidence>
<keyword evidence="2" id="KW-1185">Reference proteome</keyword>
<dbReference type="Proteomes" id="UP000594468">
    <property type="component" value="Chromosome"/>
</dbReference>
<proteinExistence type="predicted"/>
<protein>
    <recommendedName>
        <fullName evidence="3">Tocopherol cyclase</fullName>
    </recommendedName>
</protein>
<sequence length="332" mass="37397">MSSYFTRAMNPAWYHGHHQKPPFFEGWYYKLINAAEDKRFAIIPGIFLSRENSKTHSFVQVLNGMTGEATYHRFESFEANRDAFDVHIDRNAFSMERINLNIDNAQGHVNGELTFTNMQPWPVTLTAPGAMGWYGWLPNMECNHGVISFDHEIQGSLTINDETIDFTGGRGYIEKDWGQSFPKGYIWLQTNHFDSIGTSLTCSIGIVPKPVGGPFPGFTVGLMHKGALYKFGNFNNAKISELAVSDTAVEWHLYTAHHELVIHATRAEGGLLMGPERDDMLKRVDETMKAEVDATLYALDGVRRLKLFQGHGRAAAMEVVNVNPLLELLKIK</sequence>